<gene>
    <name evidence="1" type="ORF">PAECIP111893_00112</name>
</gene>
<organism evidence="1 2">
    <name type="scientific">Paenibacillus plantiphilus</name>
    <dbReference type="NCBI Taxonomy" id="2905650"/>
    <lineage>
        <taxon>Bacteria</taxon>
        <taxon>Bacillati</taxon>
        <taxon>Bacillota</taxon>
        <taxon>Bacilli</taxon>
        <taxon>Bacillales</taxon>
        <taxon>Paenibacillaceae</taxon>
        <taxon>Paenibacillus</taxon>
    </lineage>
</organism>
<protein>
    <recommendedName>
        <fullName evidence="3">DUF4179 domain-containing protein</fullName>
    </recommendedName>
</protein>
<dbReference type="EMBL" id="CAKMMF010000001">
    <property type="protein sequence ID" value="CAH1190028.1"/>
    <property type="molecule type" value="Genomic_DNA"/>
</dbReference>
<reference evidence="1" key="1">
    <citation type="submission" date="2022-01" db="EMBL/GenBank/DDBJ databases">
        <authorList>
            <person name="Criscuolo A."/>
        </authorList>
    </citation>
    <scope>NUCLEOTIDE SEQUENCE</scope>
    <source>
        <strain evidence="1">CIP111893</strain>
    </source>
</reference>
<keyword evidence="2" id="KW-1185">Reference proteome</keyword>
<proteinExistence type="predicted"/>
<evidence type="ECO:0000313" key="1">
    <source>
        <dbReference type="EMBL" id="CAH1190028.1"/>
    </source>
</evidence>
<evidence type="ECO:0000313" key="2">
    <source>
        <dbReference type="Proteomes" id="UP000838686"/>
    </source>
</evidence>
<name>A0ABM9BLB0_9BACL</name>
<sequence length="308" mass="33564">MKMSKKKWLSYGVPVALSAVILVVSGFSVSAGTSGYEAYKSALKNSEKISSVTTNFQLSITDNGSSVLDAKANVKLDEEGEGTNADFAIHSGTDSRQLQVYHQGDQVVIKNSAQDTYYTLDLDKKKESAERKEHGDWEVPEEIEQVIDALVGNLKQQISLEEGADGKKDVSLHMEGNQLPPIVNAVGSLLVKHGVKHKDSDVSDIPSSSFKEQLFGGEFDAALPQLTDDIRIEAVNLDATINGDNQLERQTLEIDIAGKDAAGAAHEITVAFTAQFSDFNNTIVDEIDLEGKKVEAIDTKAWKERKQH</sequence>
<comment type="caution">
    <text evidence="1">The sequence shown here is derived from an EMBL/GenBank/DDBJ whole genome shotgun (WGS) entry which is preliminary data.</text>
</comment>
<accession>A0ABM9BLB0</accession>
<evidence type="ECO:0008006" key="3">
    <source>
        <dbReference type="Google" id="ProtNLM"/>
    </source>
</evidence>
<dbReference type="Proteomes" id="UP000838686">
    <property type="component" value="Unassembled WGS sequence"/>
</dbReference>